<dbReference type="GO" id="GO:0000428">
    <property type="term" value="C:DNA-directed RNA polymerase complex"/>
    <property type="evidence" value="ECO:0007669"/>
    <property type="project" value="UniProtKB-KW"/>
</dbReference>
<gene>
    <name evidence="9" type="ORF">J2S01_000100</name>
</gene>
<sequence length="111" mass="12438">MNFTNGTDPDLAYHILTELGDAMFYKELIMKVIETKNKPIQSLPAAISEVYTLINMDSRFRHVGKGMWKLTEWLPQDTKSASSGSSASGGKGKNNTQRRMKLLEDIQESAN</sequence>
<keyword evidence="5" id="KW-0804">Transcription</keyword>
<evidence type="ECO:0000256" key="7">
    <source>
        <dbReference type="SAM" id="MobiDB-lite"/>
    </source>
</evidence>
<evidence type="ECO:0000256" key="3">
    <source>
        <dbReference type="ARBA" id="ARBA00022679"/>
    </source>
</evidence>
<feature type="domain" description="HTH HARE-type" evidence="8">
    <location>
        <begin position="6"/>
        <end position="73"/>
    </location>
</feature>
<dbReference type="PROSITE" id="PS51913">
    <property type="entry name" value="HTH_HARE"/>
    <property type="match status" value="1"/>
</dbReference>
<dbReference type="InterPro" id="IPR007759">
    <property type="entry name" value="Asxl_HARE-HTH"/>
</dbReference>
<dbReference type="Proteomes" id="UP001239167">
    <property type="component" value="Unassembled WGS sequence"/>
</dbReference>
<comment type="caution">
    <text evidence="9">The sequence shown here is derived from an EMBL/GenBank/DDBJ whole genome shotgun (WGS) entry which is preliminary data.</text>
</comment>
<evidence type="ECO:0000256" key="4">
    <source>
        <dbReference type="ARBA" id="ARBA00022695"/>
    </source>
</evidence>
<feature type="region of interest" description="Disordered" evidence="7">
    <location>
        <begin position="76"/>
        <end position="111"/>
    </location>
</feature>
<dbReference type="InterPro" id="IPR029757">
    <property type="entry name" value="RpoE"/>
</dbReference>
<organism evidence="9 10">
    <name type="scientific">Pectinatus haikarae</name>
    <dbReference type="NCBI Taxonomy" id="349096"/>
    <lineage>
        <taxon>Bacteria</taxon>
        <taxon>Bacillati</taxon>
        <taxon>Bacillota</taxon>
        <taxon>Negativicutes</taxon>
        <taxon>Selenomonadales</taxon>
        <taxon>Selenomonadaceae</taxon>
        <taxon>Pectinatus</taxon>
    </lineage>
</organism>
<evidence type="ECO:0000256" key="2">
    <source>
        <dbReference type="ARBA" id="ARBA00022478"/>
    </source>
</evidence>
<evidence type="ECO:0000313" key="9">
    <source>
        <dbReference type="EMBL" id="MDQ0202415.1"/>
    </source>
</evidence>
<dbReference type="EMBL" id="JAUSUE010000001">
    <property type="protein sequence ID" value="MDQ0202415.1"/>
    <property type="molecule type" value="Genomic_DNA"/>
</dbReference>
<keyword evidence="10" id="KW-1185">Reference proteome</keyword>
<dbReference type="Gene3D" id="1.10.10.1250">
    <property type="entry name" value="RNA polymerase, subunit delta, N-terminal domain"/>
    <property type="match status" value="1"/>
</dbReference>
<keyword evidence="4" id="KW-0548">Nucleotidyltransferase</keyword>
<proteinExistence type="inferred from homology"/>
<keyword evidence="3" id="KW-0808">Transferase</keyword>
<comment type="similarity">
    <text evidence="1">Belongs to the RpoE family.</text>
</comment>
<protein>
    <recommendedName>
        <fullName evidence="6">RNAP delta factor</fullName>
    </recommendedName>
</protein>
<evidence type="ECO:0000256" key="1">
    <source>
        <dbReference type="ARBA" id="ARBA00009828"/>
    </source>
</evidence>
<dbReference type="RefSeq" id="WP_196605846.1">
    <property type="nucleotide sequence ID" value="NZ_CP116940.1"/>
</dbReference>
<name>A0ABT9Y3L3_9FIRM</name>
<evidence type="ECO:0000313" key="10">
    <source>
        <dbReference type="Proteomes" id="UP001239167"/>
    </source>
</evidence>
<dbReference type="NCBIfam" id="TIGR04567">
    <property type="entry name" value="RNAP_delt_lowGC"/>
    <property type="match status" value="1"/>
</dbReference>
<dbReference type="InterPro" id="IPR038087">
    <property type="entry name" value="RNAP_delta_N_dom_sf"/>
</dbReference>
<evidence type="ECO:0000256" key="5">
    <source>
        <dbReference type="ARBA" id="ARBA00023163"/>
    </source>
</evidence>
<reference evidence="9 10" key="1">
    <citation type="submission" date="2023-07" db="EMBL/GenBank/DDBJ databases">
        <title>Genomic Encyclopedia of Type Strains, Phase IV (KMG-IV): sequencing the most valuable type-strain genomes for metagenomic binning, comparative biology and taxonomic classification.</title>
        <authorList>
            <person name="Goeker M."/>
        </authorList>
    </citation>
    <scope>NUCLEOTIDE SEQUENCE [LARGE SCALE GENOMIC DNA]</scope>
    <source>
        <strain evidence="9 10">DSM 16980</strain>
    </source>
</reference>
<keyword evidence="2 9" id="KW-0240">DNA-directed RNA polymerase</keyword>
<evidence type="ECO:0000256" key="6">
    <source>
        <dbReference type="ARBA" id="ARBA00031937"/>
    </source>
</evidence>
<evidence type="ECO:0000259" key="8">
    <source>
        <dbReference type="PROSITE" id="PS51913"/>
    </source>
</evidence>
<accession>A0ABT9Y3L3</accession>